<dbReference type="AlphaFoldDB" id="A0A9W8WZH1"/>
<sequence>MRTVLLLAPTVLLLFPVTVLVTILERISKSLLLERTGRDWRGGEFLIYLNGPNATDPSSTARTAVNMDIDNGPSWAILGVCAAAYIVCAVDAFGIWELRKVEGTYGSQRVWAWTASVSNIVLFGLSLAIFGWSTSVQDSEGWQSLADVQRQDQVYTRETWSCQIERFYPGEGWAGAACATAKATRFLLLPMAIFALLVLGSLWVIIRQRGGWKWLCGGKGRYAGFDNAYELQQGVPQGSYAPAPYAQGPPQWAPQPYYPVQPAQQWGPPPASTMVPQVQKMGVTTDERPVFK</sequence>
<dbReference type="Proteomes" id="UP001140562">
    <property type="component" value="Unassembled WGS sequence"/>
</dbReference>
<protein>
    <submittedName>
        <fullName evidence="2">Uncharacterized protein</fullName>
    </submittedName>
</protein>
<gene>
    <name evidence="2" type="ORF">N0V87_005437</name>
</gene>
<dbReference type="EMBL" id="JAPEUV010000049">
    <property type="protein sequence ID" value="KAJ4336421.1"/>
    <property type="molecule type" value="Genomic_DNA"/>
</dbReference>
<keyword evidence="3" id="KW-1185">Reference proteome</keyword>
<keyword evidence="1" id="KW-0472">Membrane</keyword>
<accession>A0A9W8WZH1</accession>
<feature type="transmembrane region" description="Helical" evidence="1">
    <location>
        <begin position="75"/>
        <end position="98"/>
    </location>
</feature>
<name>A0A9W8WZH1_9PLEO</name>
<organism evidence="2 3">
    <name type="scientific">Didymella glomerata</name>
    <dbReference type="NCBI Taxonomy" id="749621"/>
    <lineage>
        <taxon>Eukaryota</taxon>
        <taxon>Fungi</taxon>
        <taxon>Dikarya</taxon>
        <taxon>Ascomycota</taxon>
        <taxon>Pezizomycotina</taxon>
        <taxon>Dothideomycetes</taxon>
        <taxon>Pleosporomycetidae</taxon>
        <taxon>Pleosporales</taxon>
        <taxon>Pleosporineae</taxon>
        <taxon>Didymellaceae</taxon>
        <taxon>Didymella</taxon>
    </lineage>
</organism>
<comment type="caution">
    <text evidence="2">The sequence shown here is derived from an EMBL/GenBank/DDBJ whole genome shotgun (WGS) entry which is preliminary data.</text>
</comment>
<dbReference type="OrthoDB" id="3796171at2759"/>
<keyword evidence="1" id="KW-1133">Transmembrane helix</keyword>
<proteinExistence type="predicted"/>
<reference evidence="2" key="1">
    <citation type="submission" date="2022-10" db="EMBL/GenBank/DDBJ databases">
        <title>Tapping the CABI collections for fungal endophytes: first genome assemblies for Collariella, Neodidymelliopsis, Ascochyta clinopodiicola, Didymella pomorum, Didymosphaeria variabile, Neocosmospora piperis and Neocucurbitaria cava.</title>
        <authorList>
            <person name="Hill R."/>
        </authorList>
    </citation>
    <scope>NUCLEOTIDE SEQUENCE</scope>
    <source>
        <strain evidence="2">IMI 360193</strain>
    </source>
</reference>
<keyword evidence="1" id="KW-0812">Transmembrane</keyword>
<evidence type="ECO:0000313" key="3">
    <source>
        <dbReference type="Proteomes" id="UP001140562"/>
    </source>
</evidence>
<feature type="transmembrane region" description="Helical" evidence="1">
    <location>
        <begin position="186"/>
        <end position="206"/>
    </location>
</feature>
<feature type="transmembrane region" description="Helical" evidence="1">
    <location>
        <begin position="110"/>
        <end position="132"/>
    </location>
</feature>
<evidence type="ECO:0000313" key="2">
    <source>
        <dbReference type="EMBL" id="KAJ4336421.1"/>
    </source>
</evidence>
<evidence type="ECO:0000256" key="1">
    <source>
        <dbReference type="SAM" id="Phobius"/>
    </source>
</evidence>